<organism evidence="1 2">
    <name type="scientific">Dactylosporangium sucinum</name>
    <dbReference type="NCBI Taxonomy" id="1424081"/>
    <lineage>
        <taxon>Bacteria</taxon>
        <taxon>Bacillati</taxon>
        <taxon>Actinomycetota</taxon>
        <taxon>Actinomycetes</taxon>
        <taxon>Micromonosporales</taxon>
        <taxon>Micromonosporaceae</taxon>
        <taxon>Dactylosporangium</taxon>
    </lineage>
</organism>
<protein>
    <submittedName>
        <fullName evidence="1">Uncharacterized protein</fullName>
    </submittedName>
</protein>
<keyword evidence="2" id="KW-1185">Reference proteome</keyword>
<proteinExistence type="predicted"/>
<dbReference type="AlphaFoldDB" id="A0A917UFZ5"/>
<name>A0A917UFZ5_9ACTN</name>
<reference evidence="1" key="2">
    <citation type="submission" date="2020-09" db="EMBL/GenBank/DDBJ databases">
        <authorList>
            <person name="Sun Q."/>
            <person name="Ohkuma M."/>
        </authorList>
    </citation>
    <scope>NUCLEOTIDE SEQUENCE</scope>
    <source>
        <strain evidence="1">JCM 19831</strain>
    </source>
</reference>
<evidence type="ECO:0000313" key="1">
    <source>
        <dbReference type="EMBL" id="GGM89572.1"/>
    </source>
</evidence>
<sequence length="117" mass="12396">MSELEFPSWPEHPGLGSWIPTAMLADVVARLPGLADADGWLRAVPDPQEPFPAVHLQLVWLADGHIHFATVSGCTVALAAPGRAEPRLAAYHYASLEQLVAGAADWASDVRPPGTPA</sequence>
<dbReference type="RefSeq" id="WP_190258075.1">
    <property type="nucleotide sequence ID" value="NZ_BMPI01000131.1"/>
</dbReference>
<dbReference type="Proteomes" id="UP000642070">
    <property type="component" value="Unassembled WGS sequence"/>
</dbReference>
<dbReference type="EMBL" id="BMPI01000131">
    <property type="protein sequence ID" value="GGM89572.1"/>
    <property type="molecule type" value="Genomic_DNA"/>
</dbReference>
<evidence type="ECO:0000313" key="2">
    <source>
        <dbReference type="Proteomes" id="UP000642070"/>
    </source>
</evidence>
<gene>
    <name evidence="1" type="ORF">GCM10007977_109490</name>
</gene>
<accession>A0A917UFZ5</accession>
<reference evidence="1" key="1">
    <citation type="journal article" date="2014" name="Int. J. Syst. Evol. Microbiol.">
        <title>Complete genome sequence of Corynebacterium casei LMG S-19264T (=DSM 44701T), isolated from a smear-ripened cheese.</title>
        <authorList>
            <consortium name="US DOE Joint Genome Institute (JGI-PGF)"/>
            <person name="Walter F."/>
            <person name="Albersmeier A."/>
            <person name="Kalinowski J."/>
            <person name="Ruckert C."/>
        </authorList>
    </citation>
    <scope>NUCLEOTIDE SEQUENCE</scope>
    <source>
        <strain evidence="1">JCM 19831</strain>
    </source>
</reference>
<comment type="caution">
    <text evidence="1">The sequence shown here is derived from an EMBL/GenBank/DDBJ whole genome shotgun (WGS) entry which is preliminary data.</text>
</comment>